<name>A0A9E8NCC3_9BACT</name>
<feature type="transmembrane region" description="Helical" evidence="1">
    <location>
        <begin position="20"/>
        <end position="36"/>
    </location>
</feature>
<keyword evidence="1" id="KW-1133">Transmembrane helix</keyword>
<dbReference type="RefSeq" id="WP_244824707.1">
    <property type="nucleotide sequence ID" value="NZ_CP112998.1"/>
</dbReference>
<keyword evidence="1" id="KW-0472">Membrane</keyword>
<dbReference type="Proteomes" id="UP001164653">
    <property type="component" value="Chromosome"/>
</dbReference>
<protein>
    <submittedName>
        <fullName evidence="2">Uncharacterized protein</fullName>
    </submittedName>
</protein>
<keyword evidence="1" id="KW-0812">Transmembrane</keyword>
<keyword evidence="3" id="KW-1185">Reference proteome</keyword>
<sequence length="493" mass="57127">MKIYARKIDTGNRQIFKMIFWVKFQMIFYILCRQYYGHTLPLLLHQECIMAKKGKLKALSSNIHFKILWGVYDRFFVRKREDSAMDHLVTHGEFGSFVDQVVTDICDYITKCYTEDTKFRSLVDQRHELKDVKGIILNTQKNGIKPGGGTKLVEATSFRKFEKDLLPNFYHHFDINLDNSIPDSHLQVLCLYGFHKPYSEVSENKDMYIQDGYIRLIPTKVRDEFSATLRGVIESFEEANKKSRSRALTNLAIGIFQRKTQRDCENLAKGEIHLDKQEYLGELARLMEICEMGFGISIPDFNTIWSMPPGQINQALGQPILESNKRQSEGLSNEHMPDRRPFRYIRIFFVEEGSGGVLELSNADTEIIRNQLRYNVRVYIIFKSAWYSLSSEELQAMDFAVLKIDGWPALMTTKFAGEETEGVFFSDEKNAEEYYMANLDKILIPGNRHYIFEPMLGDDENEVSLGPCLTETGLAGVKAYLREIYTKSSPFFR</sequence>
<organism evidence="2 3">
    <name type="scientific">Dyadobacter pollutisoli</name>
    <dbReference type="NCBI Taxonomy" id="2910158"/>
    <lineage>
        <taxon>Bacteria</taxon>
        <taxon>Pseudomonadati</taxon>
        <taxon>Bacteroidota</taxon>
        <taxon>Cytophagia</taxon>
        <taxon>Cytophagales</taxon>
        <taxon>Spirosomataceae</taxon>
        <taxon>Dyadobacter</taxon>
    </lineage>
</organism>
<evidence type="ECO:0000256" key="1">
    <source>
        <dbReference type="SAM" id="Phobius"/>
    </source>
</evidence>
<dbReference type="KEGG" id="dpf:ON006_00250"/>
<reference evidence="2" key="1">
    <citation type="submission" date="2022-11" db="EMBL/GenBank/DDBJ databases">
        <title>Dyadobacter pollutisoli sp. nov., isolated from plastic dumped soil.</title>
        <authorList>
            <person name="Kim J.M."/>
            <person name="Kim K.R."/>
            <person name="Lee J.K."/>
            <person name="Hao L."/>
            <person name="Jeon C.O."/>
        </authorList>
    </citation>
    <scope>NUCLEOTIDE SEQUENCE</scope>
    <source>
        <strain evidence="2">U1</strain>
    </source>
</reference>
<dbReference type="EMBL" id="CP112998">
    <property type="protein sequence ID" value="WAC12397.1"/>
    <property type="molecule type" value="Genomic_DNA"/>
</dbReference>
<evidence type="ECO:0000313" key="2">
    <source>
        <dbReference type="EMBL" id="WAC12397.1"/>
    </source>
</evidence>
<accession>A0A9E8NCC3</accession>
<evidence type="ECO:0000313" key="3">
    <source>
        <dbReference type="Proteomes" id="UP001164653"/>
    </source>
</evidence>
<dbReference type="AlphaFoldDB" id="A0A9E8NCC3"/>
<proteinExistence type="predicted"/>
<gene>
    <name evidence="2" type="ORF">ON006_00250</name>
</gene>